<organism evidence="1 2">
    <name type="scientific">Jaapia argillacea MUCL 33604</name>
    <dbReference type="NCBI Taxonomy" id="933084"/>
    <lineage>
        <taxon>Eukaryota</taxon>
        <taxon>Fungi</taxon>
        <taxon>Dikarya</taxon>
        <taxon>Basidiomycota</taxon>
        <taxon>Agaricomycotina</taxon>
        <taxon>Agaricomycetes</taxon>
        <taxon>Agaricomycetidae</taxon>
        <taxon>Jaapiales</taxon>
        <taxon>Jaapiaceae</taxon>
        <taxon>Jaapia</taxon>
    </lineage>
</organism>
<dbReference type="HOGENOM" id="CLU_1555479_0_0_1"/>
<dbReference type="OrthoDB" id="2370221at2759"/>
<gene>
    <name evidence="1" type="ORF">JAAARDRAFT_455288</name>
</gene>
<protein>
    <recommendedName>
        <fullName evidence="3">BTB domain-containing protein</fullName>
    </recommendedName>
</protein>
<dbReference type="Gene3D" id="3.30.710.10">
    <property type="entry name" value="Potassium Channel Kv1.1, Chain A"/>
    <property type="match status" value="1"/>
</dbReference>
<reference evidence="2" key="1">
    <citation type="journal article" date="2014" name="Proc. Natl. Acad. Sci. U.S.A.">
        <title>Extensive sampling of basidiomycete genomes demonstrates inadequacy of the white-rot/brown-rot paradigm for wood decay fungi.</title>
        <authorList>
            <person name="Riley R."/>
            <person name="Salamov A.A."/>
            <person name="Brown D.W."/>
            <person name="Nagy L.G."/>
            <person name="Floudas D."/>
            <person name="Held B.W."/>
            <person name="Levasseur A."/>
            <person name="Lombard V."/>
            <person name="Morin E."/>
            <person name="Otillar R."/>
            <person name="Lindquist E.A."/>
            <person name="Sun H."/>
            <person name="LaButti K.M."/>
            <person name="Schmutz J."/>
            <person name="Jabbour D."/>
            <person name="Luo H."/>
            <person name="Baker S.E."/>
            <person name="Pisabarro A.G."/>
            <person name="Walton J.D."/>
            <person name="Blanchette R.A."/>
            <person name="Henrissat B."/>
            <person name="Martin F."/>
            <person name="Cullen D."/>
            <person name="Hibbett D.S."/>
            <person name="Grigoriev I.V."/>
        </authorList>
    </citation>
    <scope>NUCLEOTIDE SEQUENCE [LARGE SCALE GENOMIC DNA]</scope>
    <source>
        <strain evidence="2">MUCL 33604</strain>
    </source>
</reference>
<accession>A0A067QI67</accession>
<dbReference type="EMBL" id="KL197711">
    <property type="protein sequence ID" value="KDQ62296.1"/>
    <property type="molecule type" value="Genomic_DNA"/>
</dbReference>
<proteinExistence type="predicted"/>
<dbReference type="InParanoid" id="A0A067QI67"/>
<dbReference type="SUPFAM" id="SSF54695">
    <property type="entry name" value="POZ domain"/>
    <property type="match status" value="1"/>
</dbReference>
<dbReference type="PANTHER" id="PTHR31758">
    <property type="entry name" value="BTB/POZ DOMAIN-CONTAINING PROTEIN YLR108C"/>
    <property type="match status" value="1"/>
</dbReference>
<evidence type="ECO:0000313" key="1">
    <source>
        <dbReference type="EMBL" id="KDQ62296.1"/>
    </source>
</evidence>
<dbReference type="STRING" id="933084.A0A067QI67"/>
<dbReference type="Proteomes" id="UP000027265">
    <property type="component" value="Unassembled WGS sequence"/>
</dbReference>
<keyword evidence="2" id="KW-1185">Reference proteome</keyword>
<dbReference type="AlphaFoldDB" id="A0A067QI67"/>
<sequence>MSGSKCFTVIVRGQEFKLSKGQIEFDTVPNLFSSCYLGPITLDRNPQLFAIIVEYLSGYDVLPLSERALPPTMDTKTALRNLLIDAEFYGLARLQRMLTMPSSPTIDMQWAGLSRQIVTLEDVLGDHLPPTVEYIEGGLYCHERGNPQPVIVCACDMPLRYVDPHSNVPYGC</sequence>
<evidence type="ECO:0000313" key="2">
    <source>
        <dbReference type="Proteomes" id="UP000027265"/>
    </source>
</evidence>
<evidence type="ECO:0008006" key="3">
    <source>
        <dbReference type="Google" id="ProtNLM"/>
    </source>
</evidence>
<dbReference type="PANTHER" id="PTHR31758:SF2">
    <property type="entry name" value="BTB_POZ DOMAIN-CONTAINING PROTEIN YLR108C"/>
    <property type="match status" value="1"/>
</dbReference>
<name>A0A067QI67_9AGAM</name>
<dbReference type="InterPro" id="IPR011333">
    <property type="entry name" value="SKP1/BTB/POZ_sf"/>
</dbReference>